<organism evidence="15 16">
    <name type="scientific">Taxus chinensis</name>
    <name type="common">Chinese yew</name>
    <name type="synonym">Taxus wallichiana var. chinensis</name>
    <dbReference type="NCBI Taxonomy" id="29808"/>
    <lineage>
        <taxon>Eukaryota</taxon>
        <taxon>Viridiplantae</taxon>
        <taxon>Streptophyta</taxon>
        <taxon>Embryophyta</taxon>
        <taxon>Tracheophyta</taxon>
        <taxon>Spermatophyta</taxon>
        <taxon>Pinopsida</taxon>
        <taxon>Pinidae</taxon>
        <taxon>Conifers II</taxon>
        <taxon>Cupressales</taxon>
        <taxon>Taxaceae</taxon>
        <taxon>Taxus</taxon>
    </lineage>
</organism>
<feature type="transmembrane region" description="Helical" evidence="13">
    <location>
        <begin position="105"/>
        <end position="126"/>
    </location>
</feature>
<evidence type="ECO:0000256" key="8">
    <source>
        <dbReference type="ARBA" id="ARBA00023065"/>
    </source>
</evidence>
<dbReference type="Gene3D" id="1.10.3080.10">
    <property type="entry name" value="Clc chloride channel"/>
    <property type="match status" value="1"/>
</dbReference>
<evidence type="ECO:0000256" key="5">
    <source>
        <dbReference type="ARBA" id="ARBA00022737"/>
    </source>
</evidence>
<keyword evidence="9" id="KW-0129">CBS domain</keyword>
<dbReference type="InterPro" id="IPR002251">
    <property type="entry name" value="Cl_channel_pln"/>
</dbReference>
<dbReference type="InterPro" id="IPR000644">
    <property type="entry name" value="CBS_dom"/>
</dbReference>
<evidence type="ECO:0000256" key="9">
    <source>
        <dbReference type="ARBA" id="ARBA00023122"/>
    </source>
</evidence>
<name>A0AA38CM38_TAXCH</name>
<feature type="domain" description="CBS" evidence="14">
    <location>
        <begin position="616"/>
        <end position="669"/>
    </location>
</feature>
<dbReference type="CDD" id="cd03685">
    <property type="entry name" value="ClC_6_like"/>
    <property type="match status" value="1"/>
</dbReference>
<dbReference type="GO" id="GO:0034707">
    <property type="term" value="C:chloride channel complex"/>
    <property type="evidence" value="ECO:0007669"/>
    <property type="project" value="UniProtKB-KW"/>
</dbReference>
<feature type="transmembrane region" description="Helical" evidence="13">
    <location>
        <begin position="323"/>
        <end position="344"/>
    </location>
</feature>
<gene>
    <name evidence="15" type="ORF">KI387_030556</name>
</gene>
<dbReference type="PRINTS" id="PR00762">
    <property type="entry name" value="CLCHANNEL"/>
</dbReference>
<feature type="non-terminal residue" evidence="15">
    <location>
        <position position="762"/>
    </location>
</feature>
<dbReference type="InterPro" id="IPR051280">
    <property type="entry name" value="Cl-channel/antiporter"/>
</dbReference>
<dbReference type="InterPro" id="IPR014743">
    <property type="entry name" value="Cl-channel_core"/>
</dbReference>
<feature type="transmembrane region" description="Helical" evidence="13">
    <location>
        <begin position="147"/>
        <end position="172"/>
    </location>
</feature>
<dbReference type="Proteomes" id="UP000824469">
    <property type="component" value="Unassembled WGS sequence"/>
</dbReference>
<accession>A0AA38CM38</accession>
<keyword evidence="8" id="KW-0406">Ion transport</keyword>
<keyword evidence="6" id="KW-0851">Voltage-gated channel</keyword>
<dbReference type="SUPFAM" id="SSF81340">
    <property type="entry name" value="Clc chloride channel"/>
    <property type="match status" value="1"/>
</dbReference>
<evidence type="ECO:0000256" key="12">
    <source>
        <dbReference type="ARBA" id="ARBA00023214"/>
    </source>
</evidence>
<comment type="similarity">
    <text evidence="2">Belongs to the chloride channel (TC 2.A.49) family.</text>
</comment>
<evidence type="ECO:0000256" key="13">
    <source>
        <dbReference type="SAM" id="Phobius"/>
    </source>
</evidence>
<feature type="transmembrane region" description="Helical" evidence="13">
    <location>
        <begin position="350"/>
        <end position="369"/>
    </location>
</feature>
<dbReference type="FunFam" id="1.10.3080.10:FF:000004">
    <property type="entry name" value="Chloride channel ClC3"/>
    <property type="match status" value="1"/>
</dbReference>
<evidence type="ECO:0000256" key="1">
    <source>
        <dbReference type="ARBA" id="ARBA00004141"/>
    </source>
</evidence>
<evidence type="ECO:0000256" key="6">
    <source>
        <dbReference type="ARBA" id="ARBA00022882"/>
    </source>
</evidence>
<evidence type="ECO:0000313" key="15">
    <source>
        <dbReference type="EMBL" id="KAH9298874.1"/>
    </source>
</evidence>
<feature type="transmembrane region" description="Helical" evidence="13">
    <location>
        <begin position="389"/>
        <end position="410"/>
    </location>
</feature>
<dbReference type="Gene3D" id="3.10.580.10">
    <property type="entry name" value="CBS-domain"/>
    <property type="match status" value="1"/>
</dbReference>
<evidence type="ECO:0000256" key="3">
    <source>
        <dbReference type="ARBA" id="ARBA00022448"/>
    </source>
</evidence>
<keyword evidence="16" id="KW-1185">Reference proteome</keyword>
<keyword evidence="5" id="KW-0677">Repeat</keyword>
<dbReference type="EMBL" id="JAHRHJ020000010">
    <property type="protein sequence ID" value="KAH9298874.1"/>
    <property type="molecule type" value="Genomic_DNA"/>
</dbReference>
<keyword evidence="4 13" id="KW-0812">Transmembrane</keyword>
<feature type="transmembrane region" description="Helical" evidence="13">
    <location>
        <begin position="297"/>
        <end position="316"/>
    </location>
</feature>
<dbReference type="InterPro" id="IPR046342">
    <property type="entry name" value="CBS_dom_sf"/>
</dbReference>
<comment type="caution">
    <text evidence="15">The sequence shown here is derived from an EMBL/GenBank/DDBJ whole genome shotgun (WGS) entry which is preliminary data.</text>
</comment>
<dbReference type="PRINTS" id="PR01120">
    <property type="entry name" value="CLCHANNELPLT"/>
</dbReference>
<feature type="transmembrane region" description="Helical" evidence="13">
    <location>
        <begin position="476"/>
        <end position="506"/>
    </location>
</feature>
<comment type="subcellular location">
    <subcellularLocation>
        <location evidence="1">Membrane</location>
        <topology evidence="1">Multi-pass membrane protein</topology>
    </subcellularLocation>
</comment>
<dbReference type="Pfam" id="PF00654">
    <property type="entry name" value="Voltage_CLC"/>
    <property type="match status" value="1"/>
</dbReference>
<evidence type="ECO:0000256" key="11">
    <source>
        <dbReference type="ARBA" id="ARBA00023173"/>
    </source>
</evidence>
<dbReference type="AlphaFoldDB" id="A0AA38CM38"/>
<sequence length="762" mass="82827">MAVEPQFAWTESGSCVENSEATEVKDLKGEKVADMENGLKEPLLKRRRGAGFGLIPNSSSKMALVGSQVSHLESLDYEMIENDLFKQDWRSRTRVEIFHYVVLKWALAFLIGLFVGLIAAFINLAVENIAGMKLLIASKLLVQQRYMLAFAMFTCMNLAMTFCAAALTAYIAPTAAGAGVPEIKAYLNGVDLPGFLGPSTLFVKVFGSICAVSAGLDLGKEGPLIHTGSCIASLLGQGGSKRYHLTWRWLRYFKNDRDRRDLITCGAAAGVAAAFRAPIGGVLFALEEIATWWRSALLWRTFFTTAVVAVVLRAFIDYCGSGNCGFFGGGGLIMFDVSSVTIKYRLIDLLPVVILGVIGGVVGVVYNYLLENTLRVYALINQRGPISKILLSCAVALFTSCCIFGLPWLVTCTPCPEGEMFNQECPNISRTGNFKQFHCPAGHYNDLASLLFNTNDAAVRNIFSCGTGNEFRLTSLMLYFVAIFILGLVTYGLALPSGLFIPVILIGSAYGRALGELMGSFADIDQGVFAVLGAASLLGGSMRMTVSLCVILLELTNNLSLLPLIMIELLISKTIADCFNSSVYNKIVHLKGLPFLEAHAEPYMSQLTAGDVVTGPLVTLYGIEKVGKVVQILKNTKHNAFPIIDEPPYSNISVLRGLVLRSHLLVLLKKKEFQASQGNAVVSAGLKQKYSSEDFAKPGSGKGLKIEEIEVSAEEEEMYVDLHPVINTSPYTVVETMSLAKALILFRHVGLRHLCVVPKEAE</sequence>
<evidence type="ECO:0000256" key="2">
    <source>
        <dbReference type="ARBA" id="ARBA00009476"/>
    </source>
</evidence>
<evidence type="ECO:0000256" key="7">
    <source>
        <dbReference type="ARBA" id="ARBA00022989"/>
    </source>
</evidence>
<dbReference type="SMART" id="SM00116">
    <property type="entry name" value="CBS"/>
    <property type="match status" value="1"/>
</dbReference>
<dbReference type="SUPFAM" id="SSF54631">
    <property type="entry name" value="CBS-domain pair"/>
    <property type="match status" value="1"/>
</dbReference>
<feature type="transmembrane region" description="Helical" evidence="13">
    <location>
        <begin position="527"/>
        <end position="553"/>
    </location>
</feature>
<dbReference type="PANTHER" id="PTHR11689">
    <property type="entry name" value="CHLORIDE CHANNEL PROTEIN CLC FAMILY MEMBER"/>
    <property type="match status" value="1"/>
</dbReference>
<evidence type="ECO:0000259" key="14">
    <source>
        <dbReference type="SMART" id="SM00116"/>
    </source>
</evidence>
<dbReference type="GO" id="GO:0009705">
    <property type="term" value="C:plant-type vacuole membrane"/>
    <property type="evidence" value="ECO:0007669"/>
    <property type="project" value="TreeGrafter"/>
</dbReference>
<evidence type="ECO:0000256" key="4">
    <source>
        <dbReference type="ARBA" id="ARBA00022692"/>
    </source>
</evidence>
<dbReference type="InterPro" id="IPR001807">
    <property type="entry name" value="ClC"/>
</dbReference>
<reference evidence="15 16" key="1">
    <citation type="journal article" date="2021" name="Nat. Plants">
        <title>The Taxus genome provides insights into paclitaxel biosynthesis.</title>
        <authorList>
            <person name="Xiong X."/>
            <person name="Gou J."/>
            <person name="Liao Q."/>
            <person name="Li Y."/>
            <person name="Zhou Q."/>
            <person name="Bi G."/>
            <person name="Li C."/>
            <person name="Du R."/>
            <person name="Wang X."/>
            <person name="Sun T."/>
            <person name="Guo L."/>
            <person name="Liang H."/>
            <person name="Lu P."/>
            <person name="Wu Y."/>
            <person name="Zhang Z."/>
            <person name="Ro D.K."/>
            <person name="Shang Y."/>
            <person name="Huang S."/>
            <person name="Yan J."/>
        </authorList>
    </citation>
    <scope>NUCLEOTIDE SEQUENCE [LARGE SCALE GENOMIC DNA]</scope>
    <source>
        <strain evidence="15">Ta-2019</strain>
    </source>
</reference>
<evidence type="ECO:0000313" key="16">
    <source>
        <dbReference type="Proteomes" id="UP000824469"/>
    </source>
</evidence>
<protein>
    <recommendedName>
        <fullName evidence="14">CBS domain-containing protein</fullName>
    </recommendedName>
</protein>
<keyword evidence="7 13" id="KW-1133">Transmembrane helix</keyword>
<dbReference type="PANTHER" id="PTHR11689:SF67">
    <property type="entry name" value="CHLORIDE CHANNEL PROTEIN CLC-A"/>
    <property type="match status" value="1"/>
</dbReference>
<dbReference type="GO" id="GO:0005247">
    <property type="term" value="F:voltage-gated chloride channel activity"/>
    <property type="evidence" value="ECO:0007669"/>
    <property type="project" value="InterPro"/>
</dbReference>
<keyword evidence="6" id="KW-0407">Ion channel</keyword>
<feature type="transmembrane region" description="Helical" evidence="13">
    <location>
        <begin position="262"/>
        <end position="285"/>
    </location>
</feature>
<dbReference type="OMA" id="FARIDHG"/>
<keyword evidence="10 13" id="KW-0472">Membrane</keyword>
<evidence type="ECO:0000256" key="10">
    <source>
        <dbReference type="ARBA" id="ARBA00023136"/>
    </source>
</evidence>
<dbReference type="GO" id="GO:0009671">
    <property type="term" value="F:nitrate:proton symporter activity"/>
    <property type="evidence" value="ECO:0007669"/>
    <property type="project" value="TreeGrafter"/>
</dbReference>
<keyword evidence="12" id="KW-0868">Chloride</keyword>
<keyword evidence="11" id="KW-0869">Chloride channel</keyword>
<proteinExistence type="inferred from homology"/>
<keyword evidence="3" id="KW-0813">Transport</keyword>
<dbReference type="CDD" id="cd04591">
    <property type="entry name" value="CBS_pair_voltage-gated_CLC_euk_bac"/>
    <property type="match status" value="1"/>
</dbReference>